<dbReference type="AlphaFoldDB" id="A0AAJ6VXM6"/>
<protein>
    <submittedName>
        <fullName evidence="4">Phosphopantothenate--cysteine ligase</fullName>
    </submittedName>
</protein>
<dbReference type="GO" id="GO:0015937">
    <property type="term" value="P:coenzyme A biosynthetic process"/>
    <property type="evidence" value="ECO:0007669"/>
    <property type="project" value="UniProtKB-ARBA"/>
</dbReference>
<comment type="similarity">
    <text evidence="1">Belongs to the PPC synthetase family.</text>
</comment>
<keyword evidence="3" id="KW-1185">Reference proteome</keyword>
<reference evidence="4" key="1">
    <citation type="submission" date="2025-08" db="UniProtKB">
        <authorList>
            <consortium name="RefSeq"/>
        </authorList>
    </citation>
    <scope>IDENTIFICATION</scope>
</reference>
<dbReference type="InterPro" id="IPR035929">
    <property type="entry name" value="CoaB-like_sf"/>
</dbReference>
<evidence type="ECO:0000313" key="3">
    <source>
        <dbReference type="Proteomes" id="UP000694867"/>
    </source>
</evidence>
<evidence type="ECO:0000313" key="4">
    <source>
        <dbReference type="RefSeq" id="XP_003743795.2"/>
    </source>
</evidence>
<sequence length="357" mass="40203">MHRRVLPSYGHREQSQIVSRPDCLVYCRDRLISLVSPSSVRRASRNPSTMADCSEFFLKNKPCAGFEERSDKIKYFCDHHLAEASRVVLVTAGGTTVPLEQKTVRFVDNFSLGNRGAASAEYFLRAGYAVIFMHRQNSLEPFSRNIHSNVLDLFSTRSGALEISENVRGLIENQVKRYEAAVAEKKLLKVSFTTVADYLFLLRAAAQHLAPLGGRAMLYLAAAVSDFYVHPEKLSEHKISSDAQLSLTFHLVPKVLGPLVFHWVPRAFVISFKLETDESILLQKARGALESYKHHWVIANELHTRKEKVTLVGKSDFENIHMTPEDLAAGIEIEERIVDCLTELHDAFVKSQSSEST</sequence>
<dbReference type="Gene3D" id="3.40.50.10300">
    <property type="entry name" value="CoaB-like"/>
    <property type="match status" value="1"/>
</dbReference>
<dbReference type="SUPFAM" id="SSF102645">
    <property type="entry name" value="CoaB-like"/>
    <property type="match status" value="1"/>
</dbReference>
<dbReference type="InterPro" id="IPR007085">
    <property type="entry name" value="DNA/pantothenate-metab_flavo_C"/>
</dbReference>
<dbReference type="KEGG" id="goe:100900831"/>
<evidence type="ECO:0000259" key="2">
    <source>
        <dbReference type="Pfam" id="PF04127"/>
    </source>
</evidence>
<accession>A0AAJ6VXM6</accession>
<dbReference type="RefSeq" id="XP_003743795.2">
    <property type="nucleotide sequence ID" value="XM_003743747.3"/>
</dbReference>
<feature type="domain" description="DNA/pantothenate metabolism flavoprotein C-terminal" evidence="2">
    <location>
        <begin position="86"/>
        <end position="143"/>
    </location>
</feature>
<feature type="domain" description="DNA/pantothenate metabolism flavoprotein C-terminal" evidence="2">
    <location>
        <begin position="216"/>
        <end position="307"/>
    </location>
</feature>
<proteinExistence type="inferred from homology"/>
<name>A0AAJ6VXM6_9ACAR</name>
<dbReference type="GO" id="GO:0016874">
    <property type="term" value="F:ligase activity"/>
    <property type="evidence" value="ECO:0007669"/>
    <property type="project" value="UniProtKB-KW"/>
</dbReference>
<keyword evidence="4" id="KW-0436">Ligase</keyword>
<evidence type="ECO:0000256" key="1">
    <source>
        <dbReference type="ARBA" id="ARBA00005703"/>
    </source>
</evidence>
<dbReference type="Proteomes" id="UP000694867">
    <property type="component" value="Unplaced"/>
</dbReference>
<dbReference type="GeneID" id="100900831"/>
<gene>
    <name evidence="4" type="primary">LOC100900831</name>
</gene>
<dbReference type="PANTHER" id="PTHR12290">
    <property type="entry name" value="CORNICHON-RELATED"/>
    <property type="match status" value="1"/>
</dbReference>
<dbReference type="Pfam" id="PF04127">
    <property type="entry name" value="DFP"/>
    <property type="match status" value="2"/>
</dbReference>
<organism evidence="3 4">
    <name type="scientific">Galendromus occidentalis</name>
    <name type="common">western predatory mite</name>
    <dbReference type="NCBI Taxonomy" id="34638"/>
    <lineage>
        <taxon>Eukaryota</taxon>
        <taxon>Metazoa</taxon>
        <taxon>Ecdysozoa</taxon>
        <taxon>Arthropoda</taxon>
        <taxon>Chelicerata</taxon>
        <taxon>Arachnida</taxon>
        <taxon>Acari</taxon>
        <taxon>Parasitiformes</taxon>
        <taxon>Mesostigmata</taxon>
        <taxon>Gamasina</taxon>
        <taxon>Phytoseioidea</taxon>
        <taxon>Phytoseiidae</taxon>
        <taxon>Typhlodrominae</taxon>
        <taxon>Galendromus</taxon>
    </lineage>
</organism>